<evidence type="ECO:0000256" key="4">
    <source>
        <dbReference type="ARBA" id="ARBA00022827"/>
    </source>
</evidence>
<reference evidence="10" key="1">
    <citation type="journal article" date="2017" name="Appl. Environ. Microbiol.">
        <title>Genomic Analysis of Calderihabitans maritimus KKC1, a Thermophilic, Hydrogenogenic, Carboxydotrophic Bacterium Isolated from Marine Sediment.</title>
        <authorList>
            <person name="Omae K."/>
            <person name="Yoneda Y."/>
            <person name="Fukuyama Y."/>
            <person name="Yoshida T."/>
            <person name="Sako Y."/>
        </authorList>
    </citation>
    <scope>NUCLEOTIDE SEQUENCE [LARGE SCALE GENOMIC DNA]</scope>
    <source>
        <strain evidence="10">KKC1</strain>
    </source>
</reference>
<dbReference type="SUPFAM" id="SSF56176">
    <property type="entry name" value="FAD-binding/transporter-associated domain-like"/>
    <property type="match status" value="1"/>
</dbReference>
<dbReference type="InterPro" id="IPR004113">
    <property type="entry name" value="FAD-bd_oxidored_4_C"/>
</dbReference>
<gene>
    <name evidence="9" type="ORF">KKC1_21880</name>
</gene>
<dbReference type="Gene3D" id="1.10.1060.10">
    <property type="entry name" value="Alpha-helical ferredoxin"/>
    <property type="match status" value="1"/>
</dbReference>
<dbReference type="InterPro" id="IPR016164">
    <property type="entry name" value="FAD-linked_Oxase-like_C"/>
</dbReference>
<evidence type="ECO:0000259" key="8">
    <source>
        <dbReference type="PROSITE" id="PS51387"/>
    </source>
</evidence>
<keyword evidence="3" id="KW-0479">Metal-binding</keyword>
<feature type="domain" description="FAD-binding PCMH-type" evidence="8">
    <location>
        <begin position="40"/>
        <end position="210"/>
    </location>
</feature>
<evidence type="ECO:0000313" key="10">
    <source>
        <dbReference type="Proteomes" id="UP000197032"/>
    </source>
</evidence>
<dbReference type="EMBL" id="BDGJ01000111">
    <property type="protein sequence ID" value="GAW93047.1"/>
    <property type="molecule type" value="Genomic_DNA"/>
</dbReference>
<proteinExistence type="predicted"/>
<dbReference type="InterPro" id="IPR016166">
    <property type="entry name" value="FAD-bd_PCMH"/>
</dbReference>
<comment type="caution">
    <text evidence="9">The sequence shown here is derived from an EMBL/GenBank/DDBJ whole genome shotgun (WGS) entry which is preliminary data.</text>
</comment>
<dbReference type="GO" id="GO:0051539">
    <property type="term" value="F:4 iron, 4 sulfur cluster binding"/>
    <property type="evidence" value="ECO:0007669"/>
    <property type="project" value="UniProtKB-KW"/>
</dbReference>
<dbReference type="InterPro" id="IPR016169">
    <property type="entry name" value="FAD-bd_PCMH_sub2"/>
</dbReference>
<organism evidence="9 10">
    <name type="scientific">Calderihabitans maritimus</name>
    <dbReference type="NCBI Taxonomy" id="1246530"/>
    <lineage>
        <taxon>Bacteria</taxon>
        <taxon>Bacillati</taxon>
        <taxon>Bacillota</taxon>
        <taxon>Clostridia</taxon>
        <taxon>Neomoorellales</taxon>
        <taxon>Calderihabitantaceae</taxon>
        <taxon>Calderihabitans</taxon>
    </lineage>
</organism>
<dbReference type="AlphaFoldDB" id="A0A1Z5HUL9"/>
<evidence type="ECO:0000256" key="3">
    <source>
        <dbReference type="ARBA" id="ARBA00022723"/>
    </source>
</evidence>
<dbReference type="Pfam" id="PF01565">
    <property type="entry name" value="FAD_binding_4"/>
    <property type="match status" value="1"/>
</dbReference>
<dbReference type="InterPro" id="IPR006094">
    <property type="entry name" value="Oxid_FAD_bind_N"/>
</dbReference>
<dbReference type="Pfam" id="PF02913">
    <property type="entry name" value="FAD-oxidase_C"/>
    <property type="match status" value="1"/>
</dbReference>
<keyword evidence="10" id="KW-1185">Reference proteome</keyword>
<keyword evidence="5" id="KW-0560">Oxidoreductase</keyword>
<dbReference type="InterPro" id="IPR009051">
    <property type="entry name" value="Helical_ferredxn"/>
</dbReference>
<dbReference type="GO" id="GO:0005886">
    <property type="term" value="C:plasma membrane"/>
    <property type="evidence" value="ECO:0007669"/>
    <property type="project" value="TreeGrafter"/>
</dbReference>
<dbReference type="Pfam" id="PF13183">
    <property type="entry name" value="Fer4_8"/>
    <property type="match status" value="1"/>
</dbReference>
<dbReference type="OrthoDB" id="5241828at2"/>
<keyword evidence="4" id="KW-0274">FAD</keyword>
<keyword evidence="1" id="KW-0004">4Fe-4S</keyword>
<sequence length="1012" mass="112380">MPWKSEIKERFGERVTFDPTERLLYSHDVAVLPEAVRKMFRTMPDAVVQPVNREEVVFLTELARNYQIPLVPRGAGTSGYGGAVPAKGGIIVDFSRFRNRIEIDAKAMTVTVDPGVNWLDLEEALRAEGLALRLYPTSAPGSTVAGWVAEGGAGIGSYEYGYITENVLAVETVLPSGDVRQFTGDELELVTGTEGITGFLTGVTLAVREADEDIPVLASFPGPEELHRCLMEVSGKGLPLWHVVFSTPEFVRKREEAAQKCLLPQDLPMALFVYPKKRQERVHSQLLNTIEANGGTVLSEEMAAHEWEERFYPMRLKRLGPSLIPSEAVVPLARVNAALREIGSQVQGIAIEGTLISGKDVALLGFLVGNQRGLAYTIGYGKSLMVADIAKKHGGRPYTVGLFFTNEVEEALGRSRVERIRSFKQEVDPAGLLNPGKILPSGSTALSMAMKAARIGRPLMGVAEKLAGDGSGESKDPARGKLPKNLAYEAYACAQCGYCRNVCTLYGAREWESSSPRGKWYLLREYVEGRAKITQEMVDVFLMCTTCKRCNDVCQVNIPIQEMWDEIRGFLIKEQGYQTFPAFEMMGASFNSELNIWASLRENRDAWVPEDVKIAERSEIGYWAGCTASFVERDIAQNAVHILKEGGLEFTYLGKDEACCGVPFLVAGKWDIFEKALRHNVNEIKKRGIKTLVISCPGCWVAFEHYYAHWTKELGIEWDVEIKHITEVAAQLVREGKLQFQGLPETRLTWHDPCHIGRHGGIYEAPREVLKAIPGVELVEMASNRDKGRCCGSVLTRISYPDISNTLAKQRLTEAVEVDAQAVVTTCPCCEFQLRVGGKASGVDIPVIDFAAVVAKALGYESEDPTELVHARWEVFDAAIKAMSFEGMVEMMHELMPGMFDMMPSPMDKGMEIMKKIPSPGKHAMIAMMDSIMPMMMPQLMNKMLPKMLPEVQKLMERKIPGMPDSMKQLMPKMLPEIMKALLPAALPKLIPVIKPKMMELMKEQIFGRRPA</sequence>
<accession>A0A1Z5HUL9</accession>
<dbReference type="InterPro" id="IPR051460">
    <property type="entry name" value="HdrC_iron-sulfur_subunit"/>
</dbReference>
<dbReference type="InterPro" id="IPR036318">
    <property type="entry name" value="FAD-bd_PCMH-like_sf"/>
</dbReference>
<keyword evidence="2" id="KW-0285">Flavoprotein</keyword>
<dbReference type="Pfam" id="PF02754">
    <property type="entry name" value="CCG"/>
    <property type="match status" value="2"/>
</dbReference>
<evidence type="ECO:0000256" key="2">
    <source>
        <dbReference type="ARBA" id="ARBA00022630"/>
    </source>
</evidence>
<evidence type="ECO:0000256" key="7">
    <source>
        <dbReference type="ARBA" id="ARBA00023014"/>
    </source>
</evidence>
<evidence type="ECO:0000256" key="5">
    <source>
        <dbReference type="ARBA" id="ARBA00023002"/>
    </source>
</evidence>
<dbReference type="PANTHER" id="PTHR43255">
    <property type="entry name" value="IRON-SULFUR-BINDING OXIDOREDUCTASE FADF-RELATED-RELATED"/>
    <property type="match status" value="1"/>
</dbReference>
<dbReference type="Proteomes" id="UP000197032">
    <property type="component" value="Unassembled WGS sequence"/>
</dbReference>
<dbReference type="GO" id="GO:0016491">
    <property type="term" value="F:oxidoreductase activity"/>
    <property type="evidence" value="ECO:0007669"/>
    <property type="project" value="UniProtKB-KW"/>
</dbReference>
<keyword evidence="7" id="KW-0411">Iron-sulfur</keyword>
<evidence type="ECO:0000256" key="1">
    <source>
        <dbReference type="ARBA" id="ARBA00022485"/>
    </source>
</evidence>
<evidence type="ECO:0000256" key="6">
    <source>
        <dbReference type="ARBA" id="ARBA00023004"/>
    </source>
</evidence>
<dbReference type="SUPFAM" id="SSF46548">
    <property type="entry name" value="alpha-helical ferredoxin"/>
    <property type="match status" value="1"/>
</dbReference>
<protein>
    <submittedName>
        <fullName evidence="9">FAD linked oxidase domain-containing protein</fullName>
    </submittedName>
</protein>
<dbReference type="GO" id="GO:0071949">
    <property type="term" value="F:FAD binding"/>
    <property type="evidence" value="ECO:0007669"/>
    <property type="project" value="InterPro"/>
</dbReference>
<dbReference type="SUPFAM" id="SSF55103">
    <property type="entry name" value="FAD-linked oxidases, C-terminal domain"/>
    <property type="match status" value="1"/>
</dbReference>
<dbReference type="InterPro" id="IPR017896">
    <property type="entry name" value="4Fe4S_Fe-S-bd"/>
</dbReference>
<keyword evidence="6" id="KW-0408">Iron</keyword>
<dbReference type="Gene3D" id="3.30.465.10">
    <property type="match status" value="1"/>
</dbReference>
<evidence type="ECO:0000313" key="9">
    <source>
        <dbReference type="EMBL" id="GAW93047.1"/>
    </source>
</evidence>
<dbReference type="RefSeq" id="WP_088554265.1">
    <property type="nucleotide sequence ID" value="NZ_BDGJ01000111.1"/>
</dbReference>
<dbReference type="InterPro" id="IPR004017">
    <property type="entry name" value="Cys_rich_dom"/>
</dbReference>
<name>A0A1Z5HUL9_9FIRM</name>
<dbReference type="GO" id="GO:0046872">
    <property type="term" value="F:metal ion binding"/>
    <property type="evidence" value="ECO:0007669"/>
    <property type="project" value="UniProtKB-KW"/>
</dbReference>
<dbReference type="PROSITE" id="PS51387">
    <property type="entry name" value="FAD_PCMH"/>
    <property type="match status" value="1"/>
</dbReference>
<dbReference type="PANTHER" id="PTHR43255:SF1">
    <property type="entry name" value="IRON-SULFUR-BINDING OXIDOREDUCTASE FADF-RELATED"/>
    <property type="match status" value="1"/>
</dbReference>